<gene>
    <name evidence="1" type="ORF">SKAU_G00110020</name>
</gene>
<organism evidence="1 2">
    <name type="scientific">Synaphobranchus kaupii</name>
    <name type="common">Kaup's arrowtooth eel</name>
    <dbReference type="NCBI Taxonomy" id="118154"/>
    <lineage>
        <taxon>Eukaryota</taxon>
        <taxon>Metazoa</taxon>
        <taxon>Chordata</taxon>
        <taxon>Craniata</taxon>
        <taxon>Vertebrata</taxon>
        <taxon>Euteleostomi</taxon>
        <taxon>Actinopterygii</taxon>
        <taxon>Neopterygii</taxon>
        <taxon>Teleostei</taxon>
        <taxon>Anguilliformes</taxon>
        <taxon>Synaphobranchidae</taxon>
        <taxon>Synaphobranchus</taxon>
    </lineage>
</organism>
<sequence length="110" mass="12598">MLPEGGAHTLRFRDLRVREAARRHRSIGACKRLATGRSRGSARPVDGRNPQIRMRIFAVSSDLRSWEKSASDPSRSSSPNTELHSDPRLWLHKWHQNDELQMVASEQFPV</sequence>
<evidence type="ECO:0000313" key="1">
    <source>
        <dbReference type="EMBL" id="KAJ8370974.1"/>
    </source>
</evidence>
<protein>
    <submittedName>
        <fullName evidence="1">Uncharacterized protein</fullName>
    </submittedName>
</protein>
<proteinExistence type="predicted"/>
<keyword evidence="2" id="KW-1185">Reference proteome</keyword>
<name>A0A9Q1FZZ6_SYNKA</name>
<dbReference type="AlphaFoldDB" id="A0A9Q1FZZ6"/>
<evidence type="ECO:0000313" key="2">
    <source>
        <dbReference type="Proteomes" id="UP001152622"/>
    </source>
</evidence>
<dbReference type="Proteomes" id="UP001152622">
    <property type="component" value="Chromosome 3"/>
</dbReference>
<dbReference type="EMBL" id="JAINUF010000003">
    <property type="protein sequence ID" value="KAJ8370974.1"/>
    <property type="molecule type" value="Genomic_DNA"/>
</dbReference>
<reference evidence="1" key="1">
    <citation type="journal article" date="2023" name="Science">
        <title>Genome structures resolve the early diversification of teleost fishes.</title>
        <authorList>
            <person name="Parey E."/>
            <person name="Louis A."/>
            <person name="Montfort J."/>
            <person name="Bouchez O."/>
            <person name="Roques C."/>
            <person name="Iampietro C."/>
            <person name="Lluch J."/>
            <person name="Castinel A."/>
            <person name="Donnadieu C."/>
            <person name="Desvignes T."/>
            <person name="Floi Bucao C."/>
            <person name="Jouanno E."/>
            <person name="Wen M."/>
            <person name="Mejri S."/>
            <person name="Dirks R."/>
            <person name="Jansen H."/>
            <person name="Henkel C."/>
            <person name="Chen W.J."/>
            <person name="Zahm M."/>
            <person name="Cabau C."/>
            <person name="Klopp C."/>
            <person name="Thompson A.W."/>
            <person name="Robinson-Rechavi M."/>
            <person name="Braasch I."/>
            <person name="Lecointre G."/>
            <person name="Bobe J."/>
            <person name="Postlethwait J.H."/>
            <person name="Berthelot C."/>
            <person name="Roest Crollius H."/>
            <person name="Guiguen Y."/>
        </authorList>
    </citation>
    <scope>NUCLEOTIDE SEQUENCE</scope>
    <source>
        <strain evidence="1">WJC10195</strain>
    </source>
</reference>
<comment type="caution">
    <text evidence="1">The sequence shown here is derived from an EMBL/GenBank/DDBJ whole genome shotgun (WGS) entry which is preliminary data.</text>
</comment>
<accession>A0A9Q1FZZ6</accession>